<keyword evidence="9" id="KW-0694">RNA-binding</keyword>
<dbReference type="SUPFAM" id="SSF55154">
    <property type="entry name" value="CYTH-like phosphatases"/>
    <property type="match status" value="1"/>
</dbReference>
<evidence type="ECO:0000256" key="6">
    <source>
        <dbReference type="ARBA" id="ARBA00022691"/>
    </source>
</evidence>
<comment type="catalytic activity">
    <reaction evidence="11">
        <text>a 5'-end triphospho-ribonucleoside in mRNA + H2O = a 5'-end diphospho-ribonucleoside in mRNA + phosphate + H(+)</text>
        <dbReference type="Rhea" id="RHEA:67004"/>
        <dbReference type="Rhea" id="RHEA-COMP:17164"/>
        <dbReference type="Rhea" id="RHEA-COMP:17165"/>
        <dbReference type="ChEBI" id="CHEBI:15377"/>
        <dbReference type="ChEBI" id="CHEBI:15378"/>
        <dbReference type="ChEBI" id="CHEBI:43474"/>
        <dbReference type="ChEBI" id="CHEBI:167616"/>
        <dbReference type="ChEBI" id="CHEBI:167618"/>
        <dbReference type="EC" id="3.6.1.74"/>
    </reaction>
    <physiologicalReaction direction="left-to-right" evidence="11">
        <dbReference type="Rhea" id="RHEA:67005"/>
    </physiologicalReaction>
</comment>
<comment type="similarity">
    <text evidence="2">In the N-terminal section; belongs to the dsDNA virus mRNA guanylyltransferase family.</text>
</comment>
<organism evidence="13">
    <name type="scientific">Pithovirus LCPAC406</name>
    <dbReference type="NCBI Taxonomy" id="2506599"/>
    <lineage>
        <taxon>Viruses</taxon>
        <taxon>Pithoviruses</taxon>
    </lineage>
</organism>
<evidence type="ECO:0000313" key="13">
    <source>
        <dbReference type="EMBL" id="QBK93779.1"/>
    </source>
</evidence>
<comment type="pathway">
    <text evidence="1">mRNA processing; mRNA capping.</text>
</comment>
<dbReference type="CDD" id="cd02440">
    <property type="entry name" value="AdoMet_MTases"/>
    <property type="match status" value="1"/>
</dbReference>
<dbReference type="InterPro" id="IPR013216">
    <property type="entry name" value="Methyltransf_11"/>
</dbReference>
<name>A0A481ZG85_9VIRU</name>
<keyword evidence="5" id="KW-0808">Transferase</keyword>
<keyword evidence="6" id="KW-0949">S-adenosyl-L-methionine</keyword>
<evidence type="ECO:0000256" key="3">
    <source>
        <dbReference type="ARBA" id="ARBA00022603"/>
    </source>
</evidence>
<keyword evidence="8" id="KW-0378">Hydrolase</keyword>
<dbReference type="InterPro" id="IPR033469">
    <property type="entry name" value="CYTH-like_dom_sf"/>
</dbReference>
<dbReference type="GO" id="GO:0004482">
    <property type="term" value="F:mRNA 5'-cap (guanine-N7-)-methyltransferase activity"/>
    <property type="evidence" value="ECO:0007669"/>
    <property type="project" value="InterPro"/>
</dbReference>
<evidence type="ECO:0000256" key="8">
    <source>
        <dbReference type="ARBA" id="ARBA00022801"/>
    </source>
</evidence>
<evidence type="ECO:0000256" key="11">
    <source>
        <dbReference type="ARBA" id="ARBA00047740"/>
    </source>
</evidence>
<evidence type="ECO:0000256" key="9">
    <source>
        <dbReference type="ARBA" id="ARBA00022884"/>
    </source>
</evidence>
<reference evidence="13" key="1">
    <citation type="journal article" date="2019" name="MBio">
        <title>Virus Genomes from Deep Sea Sediments Expand the Ocean Megavirome and Support Independent Origins of Viral Gigantism.</title>
        <authorList>
            <person name="Backstrom D."/>
            <person name="Yutin N."/>
            <person name="Jorgensen S.L."/>
            <person name="Dharamshi J."/>
            <person name="Homa F."/>
            <person name="Zaremba-Niedwiedzka K."/>
            <person name="Spang A."/>
            <person name="Wolf Y.I."/>
            <person name="Koonin E.V."/>
            <person name="Ettema T.J."/>
        </authorList>
    </citation>
    <scope>NUCLEOTIDE SEQUENCE</scope>
</reference>
<dbReference type="EMBL" id="MK500605">
    <property type="protein sequence ID" value="QBK93779.1"/>
    <property type="molecule type" value="Genomic_DNA"/>
</dbReference>
<accession>A0A481ZG85</accession>
<dbReference type="PANTHER" id="PTHR12189">
    <property type="entry name" value="MRNA GUANINE-7- METHYLTRANSFERASE"/>
    <property type="match status" value="1"/>
</dbReference>
<dbReference type="SUPFAM" id="SSF53335">
    <property type="entry name" value="S-adenosyl-L-methionine-dependent methyltransferases"/>
    <property type="match status" value="1"/>
</dbReference>
<dbReference type="Gene3D" id="3.40.50.150">
    <property type="entry name" value="Vaccinia Virus protein VP39"/>
    <property type="match status" value="1"/>
</dbReference>
<evidence type="ECO:0000256" key="2">
    <source>
        <dbReference type="ARBA" id="ARBA00008556"/>
    </source>
</evidence>
<dbReference type="GO" id="GO:0005525">
    <property type="term" value="F:GTP binding"/>
    <property type="evidence" value="ECO:0007669"/>
    <property type="project" value="UniProtKB-KW"/>
</dbReference>
<keyword evidence="10" id="KW-0342">GTP-binding</keyword>
<gene>
    <name evidence="13" type="ORF">LCPAC406_00930</name>
</gene>
<evidence type="ECO:0000256" key="5">
    <source>
        <dbReference type="ARBA" id="ARBA00022679"/>
    </source>
</evidence>
<dbReference type="GO" id="GO:0004651">
    <property type="term" value="F:polynucleotide 5'-phosphatase activity"/>
    <property type="evidence" value="ECO:0007669"/>
    <property type="project" value="InterPro"/>
</dbReference>
<dbReference type="Pfam" id="PF08241">
    <property type="entry name" value="Methyltransf_11"/>
    <property type="match status" value="1"/>
</dbReference>
<dbReference type="GO" id="GO:0003723">
    <property type="term" value="F:RNA binding"/>
    <property type="evidence" value="ECO:0007669"/>
    <property type="project" value="UniProtKB-KW"/>
</dbReference>
<dbReference type="UniPathway" id="UPA00922"/>
<keyword evidence="7" id="KW-0547">Nucleotide-binding</keyword>
<protein>
    <submittedName>
        <fullName evidence="13">mRNA capping enzyme</fullName>
    </submittedName>
</protein>
<evidence type="ECO:0000256" key="10">
    <source>
        <dbReference type="ARBA" id="ARBA00023134"/>
    </source>
</evidence>
<dbReference type="Gene3D" id="3.30.470.30">
    <property type="entry name" value="DNA ligase/mRNA capping enzyme"/>
    <property type="match status" value="1"/>
</dbReference>
<evidence type="ECO:0000259" key="12">
    <source>
        <dbReference type="PROSITE" id="PS51562"/>
    </source>
</evidence>
<proteinExistence type="inferred from homology"/>
<dbReference type="PROSITE" id="PS51562">
    <property type="entry name" value="RNA_CAP0_MT"/>
    <property type="match status" value="1"/>
</dbReference>
<evidence type="ECO:0000256" key="1">
    <source>
        <dbReference type="ARBA" id="ARBA00005129"/>
    </source>
</evidence>
<dbReference type="InterPro" id="IPR037009">
    <property type="entry name" value="mRNA_triPase_Cet1_sf"/>
</dbReference>
<feature type="domain" description="MRNA cap 0 methyltransferase" evidence="12">
    <location>
        <begin position="535"/>
        <end position="781"/>
    </location>
</feature>
<keyword evidence="4" id="KW-0507">mRNA processing</keyword>
<dbReference type="InterPro" id="IPR004971">
    <property type="entry name" value="mRNA_G-N7_MeTrfase_dom"/>
</dbReference>
<dbReference type="SUPFAM" id="SSF56091">
    <property type="entry name" value="DNA ligase/mRNA capping enzyme, catalytic domain"/>
    <property type="match status" value="1"/>
</dbReference>
<sequence length="1064" mass="122975">MNNEARLIRKNITSALSSIAGHDNVKIEVEVRFGYPNYREYGVPQQVWYNLYSDLISIPESRSYAIASSSQRMTDFIVNKDKDSLRRTTGIGKPKEVVKHRYGININKQYPYKTAISTERVGFTSREFEFFDSQIPSLVRIKERFSFYIGSYLRVDMTIIKPSKKKQDNIYEVELELRVHPNKLNAIETLIKGTGWLLKKLLRTTIMYSLSERNKLVKFLNGKMGEPHTGGVNGSIYNYARDLKYNDLIDGGILGYSDTLKKNIGYTITHKADGERKMLVVFEESIWYVIPPFFTDKIRDNFRGSDVILDGESVIIKPEFDNAGKSLYLIIDVISMRTENWFKRHTYSLQQSEILRKAGLMVYTKNSEVFYTADSFFRINEKLLGNSNSLAFKTDGLIFTPINTPYKNLTKELAPGKRILSLQPDIIKYKLPKDLTIDVRVEQDKKMKIVLKVTLRYGEPVTFTGSQRYPLKRSMINYKELLPHIGKIVELEWKGGKLSLRNVRKFKPSPNKSYIAREIWDNMHDPITFDTIIGENLILLFKNNNRIKRELIKKISKGSVILDIGSGIGGDVDKWKDAKLDRVYAVEPNLESVKELERRIKASKMENIVTVIPHRAENINKIEEALDGRKVDYVTMMFSLSFFKDFKTIREILSRFLKPTGSFIYFTIDGDALLETFKPQLNITGKYINTDSFEYGDFSLKRLSENEVHIEIKGSKTAEKQNEYLVNVTRLHKELHQDGFISSLRERADKETFMSIEAFKVSNLHSYGMFSMKRSTHSLIRRAELIGPTVHPFDDTDIEETRIPVREKVPMFYKFEEKEKVTGEIIQEILPAFIEEKTSEVNKAVPDYSAIHLSETSGTGEESIISLVEPEIPPHPLPVLNEIGKVKRVERIEQPTIEHPRKILPVTPNITMKTAMGDDNNDQLLDKRFTKIKVIRIAVIDEGFSLLHSILKATNYSYQKNNAYMWRRDLAKNLDYSRQIRFGTDSGNLEEISELMNIGIYVITPYKDYIDILEKYEGSPIIVLSWTSSWEIISIEDDKSLYKTVFDKDDLFIKILDDPFSLHM</sequence>
<dbReference type="InterPro" id="IPR029063">
    <property type="entry name" value="SAM-dependent_MTases_sf"/>
</dbReference>
<dbReference type="InterPro" id="IPR039753">
    <property type="entry name" value="RG7MT1"/>
</dbReference>
<dbReference type="GO" id="GO:0140818">
    <property type="term" value="F:mRNA 5'-triphosphate monophosphatase activity"/>
    <property type="evidence" value="ECO:0007669"/>
    <property type="project" value="UniProtKB-EC"/>
</dbReference>
<dbReference type="Gene3D" id="3.20.100.10">
    <property type="entry name" value="mRNA triphosphatase Cet1-like"/>
    <property type="match status" value="1"/>
</dbReference>
<evidence type="ECO:0000256" key="4">
    <source>
        <dbReference type="ARBA" id="ARBA00022664"/>
    </source>
</evidence>
<keyword evidence="3" id="KW-0489">Methyltransferase</keyword>
<evidence type="ECO:0000256" key="7">
    <source>
        <dbReference type="ARBA" id="ARBA00022741"/>
    </source>
</evidence>